<dbReference type="EMBL" id="BAAAQQ010000002">
    <property type="protein sequence ID" value="GAA2118090.1"/>
    <property type="molecule type" value="Genomic_DNA"/>
</dbReference>
<proteinExistence type="predicted"/>
<comment type="caution">
    <text evidence="2">The sequence shown here is derived from an EMBL/GenBank/DDBJ whole genome shotgun (WGS) entry which is preliminary data.</text>
</comment>
<sequence length="272" mass="28360">MELIVLLVVVAVLVAGAVVAGRRNRERMELLRESELAPVRKLVFEDVTALGEDLQELDLELGGHTLDEGANADYQRALDAYEAAKVSGDSISRPDDVRHVTQIIEDARYAIACVRARVAGEPLPTRRPPCFFDPRHGLSVADVPFTPPQGETRDVPACALDAERVRAGADPDARQVMVGSQRMPYWQAGGAYQPYALGYFGAFGPMSWMFMGGMMFGGFGDGYGDGGGDGSDGDGGGDGGGEGGGDGDGGDAGGFDGGGWGGFDGGGFDGGF</sequence>
<accession>A0ABN2XWG5</accession>
<name>A0ABN2XWG5_9ACTN</name>
<keyword evidence="3" id="KW-1185">Reference proteome</keyword>
<evidence type="ECO:0008006" key="4">
    <source>
        <dbReference type="Google" id="ProtNLM"/>
    </source>
</evidence>
<feature type="region of interest" description="Disordered" evidence="1">
    <location>
        <begin position="227"/>
        <end position="258"/>
    </location>
</feature>
<dbReference type="RefSeq" id="WP_344302509.1">
    <property type="nucleotide sequence ID" value="NZ_BAAAQQ010000002.1"/>
</dbReference>
<organism evidence="2 3">
    <name type="scientific">Nocardioides bigeumensis</name>
    <dbReference type="NCBI Taxonomy" id="433657"/>
    <lineage>
        <taxon>Bacteria</taxon>
        <taxon>Bacillati</taxon>
        <taxon>Actinomycetota</taxon>
        <taxon>Actinomycetes</taxon>
        <taxon>Propionibacteriales</taxon>
        <taxon>Nocardioidaceae</taxon>
        <taxon>Nocardioides</taxon>
    </lineage>
</organism>
<dbReference type="Proteomes" id="UP001500575">
    <property type="component" value="Unassembled WGS sequence"/>
</dbReference>
<gene>
    <name evidence="2" type="ORF">GCM10009843_09680</name>
</gene>
<protein>
    <recommendedName>
        <fullName evidence="4">DUF1542 domain-containing protein</fullName>
    </recommendedName>
</protein>
<evidence type="ECO:0000313" key="3">
    <source>
        <dbReference type="Proteomes" id="UP001500575"/>
    </source>
</evidence>
<evidence type="ECO:0000313" key="2">
    <source>
        <dbReference type="EMBL" id="GAA2118090.1"/>
    </source>
</evidence>
<evidence type="ECO:0000256" key="1">
    <source>
        <dbReference type="SAM" id="MobiDB-lite"/>
    </source>
</evidence>
<reference evidence="2 3" key="1">
    <citation type="journal article" date="2019" name="Int. J. Syst. Evol. Microbiol.">
        <title>The Global Catalogue of Microorganisms (GCM) 10K type strain sequencing project: providing services to taxonomists for standard genome sequencing and annotation.</title>
        <authorList>
            <consortium name="The Broad Institute Genomics Platform"/>
            <consortium name="The Broad Institute Genome Sequencing Center for Infectious Disease"/>
            <person name="Wu L."/>
            <person name="Ma J."/>
        </authorList>
    </citation>
    <scope>NUCLEOTIDE SEQUENCE [LARGE SCALE GENOMIC DNA]</scope>
    <source>
        <strain evidence="2 3">JCM 16021</strain>
    </source>
</reference>